<dbReference type="AlphaFoldDB" id="A0A0D4BZA7"/>
<organism evidence="2 3">
    <name type="scientific">Psychromicrobium lacuslunae</name>
    <dbReference type="NCBI Taxonomy" id="1618207"/>
    <lineage>
        <taxon>Bacteria</taxon>
        <taxon>Bacillati</taxon>
        <taxon>Actinomycetota</taxon>
        <taxon>Actinomycetes</taxon>
        <taxon>Micrococcales</taxon>
        <taxon>Micrococcaceae</taxon>
        <taxon>Psychromicrobium</taxon>
    </lineage>
</organism>
<sequence>MKAAVVTEYGQPPRYADFDDPGEREGYQLVTMLAAGVHQIVRSLASGNHYGSGDELPIIPGVDGVARLADGSRAYVGGAPDPYGTLAEYTIVPQGFSIPVPEALDSATAAGILNPAMSSWMPISGAGGLEPGETILVVGATGTSGRLAVQLAKARGAGRVIAAGRNAAVLEQLPELGADVVVDLSQDRDQTIAALRDAAGDGINLVLDYVWGPVAETVLESLRRSSLPRQAGLVRYCQIGALAGRNISLDAALLRSSNIQISGSGAGSIDPAALLRELPKLLELATNGVINIDVKQIPLSSISQEWDSPERLVVLPQS</sequence>
<dbReference type="PANTHER" id="PTHR43677">
    <property type="entry name" value="SHORT-CHAIN DEHYDROGENASE/REDUCTASE"/>
    <property type="match status" value="1"/>
</dbReference>
<dbReference type="InterPro" id="IPR011032">
    <property type="entry name" value="GroES-like_sf"/>
</dbReference>
<evidence type="ECO:0000313" key="3">
    <source>
        <dbReference type="Proteomes" id="UP000061839"/>
    </source>
</evidence>
<dbReference type="PATRIC" id="fig|1618207.4.peg.1880"/>
<accession>A0A0D4BZA7</accession>
<feature type="domain" description="Alcohol dehydrogenase-like C-terminal" evidence="1">
    <location>
        <begin position="145"/>
        <end position="268"/>
    </location>
</feature>
<dbReference type="RefSeq" id="WP_045075162.1">
    <property type="nucleotide sequence ID" value="NZ_CP011005.1"/>
</dbReference>
<dbReference type="Gene3D" id="3.40.50.720">
    <property type="entry name" value="NAD(P)-binding Rossmann-like Domain"/>
    <property type="match status" value="1"/>
</dbReference>
<name>A0A0D4BZA7_9MICC</name>
<dbReference type="InterPro" id="IPR013149">
    <property type="entry name" value="ADH-like_C"/>
</dbReference>
<protein>
    <submittedName>
        <fullName evidence="2">Alcohol dehydrogenase</fullName>
    </submittedName>
</protein>
<dbReference type="GO" id="GO:0016491">
    <property type="term" value="F:oxidoreductase activity"/>
    <property type="evidence" value="ECO:0007669"/>
    <property type="project" value="TreeGrafter"/>
</dbReference>
<dbReference type="STRING" id="1618207.UM93_09285"/>
<evidence type="ECO:0000313" key="2">
    <source>
        <dbReference type="EMBL" id="AJT41653.1"/>
    </source>
</evidence>
<dbReference type="KEGG" id="ari:UM93_09285"/>
<dbReference type="PANTHER" id="PTHR43677:SF11">
    <property type="entry name" value="ZINC-CONTAINING ALCOHOL DEHYDROGENASE"/>
    <property type="match status" value="1"/>
</dbReference>
<dbReference type="InterPro" id="IPR051397">
    <property type="entry name" value="Zn-ADH-like_protein"/>
</dbReference>
<dbReference type="Proteomes" id="UP000061839">
    <property type="component" value="Chromosome"/>
</dbReference>
<dbReference type="Pfam" id="PF00107">
    <property type="entry name" value="ADH_zinc_N"/>
    <property type="match status" value="1"/>
</dbReference>
<reference evidence="2 3" key="1">
    <citation type="journal article" date="2015" name="Genome Announc.">
        <title>Complete Genome Sequencing of Protease-Producing Novel Arthrobacter sp. Strain IHBB 11108 Using PacBio Single-Molecule Real-Time Sequencing Technology.</title>
        <authorList>
            <person name="Kiran S."/>
            <person name="Swarnkar M.K."/>
            <person name="Pal M."/>
            <person name="Thakur R."/>
            <person name="Tewari R."/>
            <person name="Singh A.K."/>
            <person name="Gulati A."/>
        </authorList>
    </citation>
    <scope>NUCLEOTIDE SEQUENCE [LARGE SCALE GENOMIC DNA]</scope>
    <source>
        <strain evidence="2 3">IHBB 11108</strain>
    </source>
</reference>
<proteinExistence type="predicted"/>
<evidence type="ECO:0000259" key="1">
    <source>
        <dbReference type="Pfam" id="PF00107"/>
    </source>
</evidence>
<dbReference type="InterPro" id="IPR036291">
    <property type="entry name" value="NAD(P)-bd_dom_sf"/>
</dbReference>
<dbReference type="OrthoDB" id="9787435at2"/>
<dbReference type="EMBL" id="CP011005">
    <property type="protein sequence ID" value="AJT41653.1"/>
    <property type="molecule type" value="Genomic_DNA"/>
</dbReference>
<dbReference type="SUPFAM" id="SSF51735">
    <property type="entry name" value="NAD(P)-binding Rossmann-fold domains"/>
    <property type="match status" value="1"/>
</dbReference>
<dbReference type="HOGENOM" id="CLU_026673_7_0_11"/>
<dbReference type="SUPFAM" id="SSF50129">
    <property type="entry name" value="GroES-like"/>
    <property type="match status" value="1"/>
</dbReference>
<keyword evidence="3" id="KW-1185">Reference proteome</keyword>
<dbReference type="Gene3D" id="3.90.180.10">
    <property type="entry name" value="Medium-chain alcohol dehydrogenases, catalytic domain"/>
    <property type="match status" value="1"/>
</dbReference>
<gene>
    <name evidence="2" type="ORF">UM93_09285</name>
</gene>